<feature type="transmembrane region" description="Helical" evidence="6">
    <location>
        <begin position="356"/>
        <end position="375"/>
    </location>
</feature>
<sequence>MNLFETFKNELKLIFTDAAIVVTIIAGVILYSFLYPQPYAKKNISEIDISVVDYDKSDISRDIIFNLDATAQINVKQHDLSEENAKEALLENKIKAIVIIPKHFKRDLALNKSPTIAIGADGSYFLIYGGVLEGTMKSILTHSAKIKVSNLLKKQVPLAAAKESYAPYAINKINLFNKNNSYTQYVIPAVFILVLHQILLIGLGILGGGINERMREKEDGYFKYAETWKIFLSRTVIFASIFFMHMLFYFGYSFEHFGITRLANIYDLLTFGFMFLLATISFGLFMGSLFSSREIATPIFLFSSLPIIFSAGFIWPIEALPSSIHYISLLIPATSAIHGLLSLNQLGADFSMVIDSYTILCIQAVVYMVLAYFVFSYKRKKYYSK</sequence>
<evidence type="ECO:0000313" key="8">
    <source>
        <dbReference type="EMBL" id="SFZ98802.1"/>
    </source>
</evidence>
<accession>A0A1W1EFI5</accession>
<dbReference type="GO" id="GO:0140359">
    <property type="term" value="F:ABC-type transporter activity"/>
    <property type="evidence" value="ECO:0007669"/>
    <property type="project" value="InterPro"/>
</dbReference>
<feature type="transmembrane region" description="Helical" evidence="6">
    <location>
        <begin position="185"/>
        <end position="210"/>
    </location>
</feature>
<feature type="transmembrane region" description="Helical" evidence="6">
    <location>
        <begin position="230"/>
        <end position="252"/>
    </location>
</feature>
<comment type="subcellular location">
    <subcellularLocation>
        <location evidence="1">Cell membrane</location>
        <topology evidence="1">Multi-pass membrane protein</topology>
    </subcellularLocation>
</comment>
<dbReference type="AlphaFoldDB" id="A0A1W1EFI5"/>
<evidence type="ECO:0000256" key="4">
    <source>
        <dbReference type="ARBA" id="ARBA00022989"/>
    </source>
</evidence>
<proteinExistence type="predicted"/>
<feature type="transmembrane region" description="Helical" evidence="6">
    <location>
        <begin position="295"/>
        <end position="317"/>
    </location>
</feature>
<dbReference type="Pfam" id="PF12698">
    <property type="entry name" value="ABC2_membrane_3"/>
    <property type="match status" value="1"/>
</dbReference>
<feature type="transmembrane region" description="Helical" evidence="6">
    <location>
        <begin position="324"/>
        <end position="344"/>
    </location>
</feature>
<organism evidence="8">
    <name type="scientific">hydrothermal vent metagenome</name>
    <dbReference type="NCBI Taxonomy" id="652676"/>
    <lineage>
        <taxon>unclassified sequences</taxon>
        <taxon>metagenomes</taxon>
        <taxon>ecological metagenomes</taxon>
    </lineage>
</organism>
<feature type="domain" description="ABC-2 type transporter transmembrane" evidence="7">
    <location>
        <begin position="20"/>
        <end position="373"/>
    </location>
</feature>
<evidence type="ECO:0000256" key="1">
    <source>
        <dbReference type="ARBA" id="ARBA00004651"/>
    </source>
</evidence>
<feature type="transmembrane region" description="Helical" evidence="6">
    <location>
        <begin position="13"/>
        <end position="34"/>
    </location>
</feature>
<evidence type="ECO:0000256" key="2">
    <source>
        <dbReference type="ARBA" id="ARBA00022475"/>
    </source>
</evidence>
<keyword evidence="5 6" id="KW-0472">Membrane</keyword>
<dbReference type="PANTHER" id="PTHR30294:SF46">
    <property type="entry name" value="ABC TRANSPORTER PERMEASE"/>
    <property type="match status" value="1"/>
</dbReference>
<evidence type="ECO:0000256" key="5">
    <source>
        <dbReference type="ARBA" id="ARBA00023136"/>
    </source>
</evidence>
<dbReference type="Gene3D" id="3.40.1710.10">
    <property type="entry name" value="abc type-2 transporter like domain"/>
    <property type="match status" value="1"/>
</dbReference>
<feature type="transmembrane region" description="Helical" evidence="6">
    <location>
        <begin position="264"/>
        <end position="289"/>
    </location>
</feature>
<protein>
    <submittedName>
        <fullName evidence="8">ABC-type multidrug transport system, permease component</fullName>
    </submittedName>
</protein>
<keyword evidence="2" id="KW-1003">Cell membrane</keyword>
<dbReference type="PANTHER" id="PTHR30294">
    <property type="entry name" value="MEMBRANE COMPONENT OF ABC TRANSPORTER YHHJ-RELATED"/>
    <property type="match status" value="1"/>
</dbReference>
<reference evidence="8" key="1">
    <citation type="submission" date="2016-10" db="EMBL/GenBank/DDBJ databases">
        <authorList>
            <person name="de Groot N.N."/>
        </authorList>
    </citation>
    <scope>NUCLEOTIDE SEQUENCE</scope>
</reference>
<dbReference type="InterPro" id="IPR051449">
    <property type="entry name" value="ABC-2_transporter_component"/>
</dbReference>
<evidence type="ECO:0000256" key="6">
    <source>
        <dbReference type="SAM" id="Phobius"/>
    </source>
</evidence>
<evidence type="ECO:0000256" key="3">
    <source>
        <dbReference type="ARBA" id="ARBA00022692"/>
    </source>
</evidence>
<keyword evidence="4 6" id="KW-1133">Transmembrane helix</keyword>
<gene>
    <name evidence="8" type="ORF">MNB_SV-5-1475</name>
</gene>
<dbReference type="GO" id="GO:0005886">
    <property type="term" value="C:plasma membrane"/>
    <property type="evidence" value="ECO:0007669"/>
    <property type="project" value="UniProtKB-SubCell"/>
</dbReference>
<evidence type="ECO:0000259" key="7">
    <source>
        <dbReference type="Pfam" id="PF12698"/>
    </source>
</evidence>
<dbReference type="EMBL" id="FPKX01000060">
    <property type="protein sequence ID" value="SFZ98802.1"/>
    <property type="molecule type" value="Genomic_DNA"/>
</dbReference>
<keyword evidence="3 6" id="KW-0812">Transmembrane</keyword>
<name>A0A1W1EFI5_9ZZZZ</name>
<dbReference type="InterPro" id="IPR013525">
    <property type="entry name" value="ABC2_TM"/>
</dbReference>